<comment type="caution">
    <text evidence="1">The sequence shown here is derived from an EMBL/GenBank/DDBJ whole genome shotgun (WGS) entry which is preliminary data.</text>
</comment>
<organism evidence="1 2">
    <name type="scientific">Dallia pectoralis</name>
    <name type="common">Alaska blackfish</name>
    <dbReference type="NCBI Taxonomy" id="75939"/>
    <lineage>
        <taxon>Eukaryota</taxon>
        <taxon>Metazoa</taxon>
        <taxon>Chordata</taxon>
        <taxon>Craniata</taxon>
        <taxon>Vertebrata</taxon>
        <taxon>Euteleostomi</taxon>
        <taxon>Actinopterygii</taxon>
        <taxon>Neopterygii</taxon>
        <taxon>Teleostei</taxon>
        <taxon>Protacanthopterygii</taxon>
        <taxon>Esociformes</taxon>
        <taxon>Umbridae</taxon>
        <taxon>Dallia</taxon>
    </lineage>
</organism>
<name>A0ACC2H612_DALPE</name>
<accession>A0ACC2H612</accession>
<protein>
    <submittedName>
        <fullName evidence="1">Uncharacterized protein</fullName>
    </submittedName>
</protein>
<reference evidence="1" key="1">
    <citation type="submission" date="2021-05" db="EMBL/GenBank/DDBJ databases">
        <authorList>
            <person name="Pan Q."/>
            <person name="Jouanno E."/>
            <person name="Zahm M."/>
            <person name="Klopp C."/>
            <person name="Cabau C."/>
            <person name="Louis A."/>
            <person name="Berthelot C."/>
            <person name="Parey E."/>
            <person name="Roest Crollius H."/>
            <person name="Montfort J."/>
            <person name="Robinson-Rechavi M."/>
            <person name="Bouchez O."/>
            <person name="Lampietro C."/>
            <person name="Lopez Roques C."/>
            <person name="Donnadieu C."/>
            <person name="Postlethwait J."/>
            <person name="Bobe J."/>
            <person name="Dillon D."/>
            <person name="Chandos A."/>
            <person name="von Hippel F."/>
            <person name="Guiguen Y."/>
        </authorList>
    </citation>
    <scope>NUCLEOTIDE SEQUENCE</scope>
    <source>
        <strain evidence="1">YG-Jan2019</strain>
    </source>
</reference>
<sequence length="331" mass="36323">MSKIAEPSKSPRNPKCARCRNHGFIVQLKGHSGQCQFVQCRCWKCSLIAERTKIIALHRMIKKTNQEELAHSNLTRPRPENEEARGPLGGPEESVHLPGTSGDVSPGPVARSESVIKMPRGHINEADGRTYAELQVPSEMGQENPQKDGHGGGIWTGHEPRRTSTPDGGDHRGGPHFPSDYVVAEVGDRDMFSREVMAIPYHFTFYSRYPSGYAPCPAILVDMPLPPPGSFQDGHGPVGFPQVPTPGSSMLFPPELGLTHDGRMPFYAPHFPGSSIDPRGYLEELVRRRYPPAVPRGRARRAEGRLHGTHGLKGNSLEDDLDSLASSQNPV</sequence>
<proteinExistence type="predicted"/>
<keyword evidence="2" id="KW-1185">Reference proteome</keyword>
<gene>
    <name evidence="1" type="ORF">DPEC_G00055660</name>
</gene>
<dbReference type="Proteomes" id="UP001157502">
    <property type="component" value="Chromosome 5"/>
</dbReference>
<evidence type="ECO:0000313" key="1">
    <source>
        <dbReference type="EMBL" id="KAJ8011196.1"/>
    </source>
</evidence>
<evidence type="ECO:0000313" key="2">
    <source>
        <dbReference type="Proteomes" id="UP001157502"/>
    </source>
</evidence>
<dbReference type="EMBL" id="CM055732">
    <property type="protein sequence ID" value="KAJ8011196.1"/>
    <property type="molecule type" value="Genomic_DNA"/>
</dbReference>